<evidence type="ECO:0000313" key="2">
    <source>
        <dbReference type="EMBL" id="WVZ70788.1"/>
    </source>
</evidence>
<feature type="region of interest" description="Disordered" evidence="1">
    <location>
        <begin position="1"/>
        <end position="23"/>
    </location>
</feature>
<keyword evidence="3" id="KW-1185">Reference proteome</keyword>
<name>A0AAQ3TCB0_PASNO</name>
<feature type="compositionally biased region" description="Basic residues" evidence="1">
    <location>
        <begin position="1"/>
        <end position="10"/>
    </location>
</feature>
<dbReference type="EMBL" id="CP144748">
    <property type="protein sequence ID" value="WVZ70788.1"/>
    <property type="molecule type" value="Genomic_DNA"/>
</dbReference>
<dbReference type="AlphaFoldDB" id="A0AAQ3TCB0"/>
<evidence type="ECO:0000313" key="3">
    <source>
        <dbReference type="Proteomes" id="UP001341281"/>
    </source>
</evidence>
<dbReference type="Proteomes" id="UP001341281">
    <property type="component" value="Chromosome 04"/>
</dbReference>
<organism evidence="2 3">
    <name type="scientific">Paspalum notatum var. saurae</name>
    <dbReference type="NCBI Taxonomy" id="547442"/>
    <lineage>
        <taxon>Eukaryota</taxon>
        <taxon>Viridiplantae</taxon>
        <taxon>Streptophyta</taxon>
        <taxon>Embryophyta</taxon>
        <taxon>Tracheophyta</taxon>
        <taxon>Spermatophyta</taxon>
        <taxon>Magnoliopsida</taxon>
        <taxon>Liliopsida</taxon>
        <taxon>Poales</taxon>
        <taxon>Poaceae</taxon>
        <taxon>PACMAD clade</taxon>
        <taxon>Panicoideae</taxon>
        <taxon>Andropogonodae</taxon>
        <taxon>Paspaleae</taxon>
        <taxon>Paspalinae</taxon>
        <taxon>Paspalum</taxon>
    </lineage>
</organism>
<proteinExistence type="predicted"/>
<gene>
    <name evidence="2" type="ORF">U9M48_019428</name>
</gene>
<reference evidence="2 3" key="1">
    <citation type="submission" date="2024-02" db="EMBL/GenBank/DDBJ databases">
        <title>High-quality chromosome-scale genome assembly of Pensacola bahiagrass (Paspalum notatum Flugge var. saurae).</title>
        <authorList>
            <person name="Vega J.M."/>
            <person name="Podio M."/>
            <person name="Orjuela J."/>
            <person name="Siena L.A."/>
            <person name="Pessino S.C."/>
            <person name="Combes M.C."/>
            <person name="Mariac C."/>
            <person name="Albertini E."/>
            <person name="Pupilli F."/>
            <person name="Ortiz J.P.A."/>
            <person name="Leblanc O."/>
        </authorList>
    </citation>
    <scope>NUCLEOTIDE SEQUENCE [LARGE SCALE GENOMIC DNA]</scope>
    <source>
        <strain evidence="2">R1</strain>
        <tissue evidence="2">Leaf</tissue>
    </source>
</reference>
<sequence>MALPSRRTRRNRDLPPPQDCSHHVSPMLQAQAVAQCCIMVLVARWRPDTVAWRLMNGNSSVSSKPYAIGGHTCGSEVSFGSALGNNTPTPMGEQIDGVPFHMEYKPGRTNVVADALSRRGSEPGELLALSGPTFTILDDLRQAASTDPALTSLAEQACWHIGRALVPS</sequence>
<protein>
    <submittedName>
        <fullName evidence="2">Uncharacterized protein</fullName>
    </submittedName>
</protein>
<accession>A0AAQ3TCB0</accession>
<evidence type="ECO:0000256" key="1">
    <source>
        <dbReference type="SAM" id="MobiDB-lite"/>
    </source>
</evidence>